<dbReference type="EMBL" id="JAVRBK010000003">
    <property type="protein sequence ID" value="KAK5647082.1"/>
    <property type="molecule type" value="Genomic_DNA"/>
</dbReference>
<proteinExistence type="inferred from homology"/>
<gene>
    <name evidence="4" type="ORF">RI129_005546</name>
</gene>
<evidence type="ECO:0008006" key="6">
    <source>
        <dbReference type="Google" id="ProtNLM"/>
    </source>
</evidence>
<dbReference type="FunFam" id="3.40.50.720:FF:000047">
    <property type="entry name" value="NADP-dependent L-serine/L-allo-threonine dehydrogenase"/>
    <property type="match status" value="1"/>
</dbReference>
<dbReference type="PRINTS" id="PR00080">
    <property type="entry name" value="SDRFAMILY"/>
</dbReference>
<accession>A0AAN7VFT9</accession>
<evidence type="ECO:0000256" key="2">
    <source>
        <dbReference type="ARBA" id="ARBA00023002"/>
    </source>
</evidence>
<protein>
    <recommendedName>
        <fullName evidence="6">Dehydrogenase/reductase SDR family member 11</fullName>
    </recommendedName>
</protein>
<sequence>MEVWNGKVAIVTGASAGIGKAIASKLVEEGMKVAGLARRKERVEELAASLKKAKGELHAIRVDLTKEEDILNAFEYVIKNLGPIHVLVNNAGLNHASSLCSGKTKDWKQILETNTLALSIATREAIQNMIANDVDGHIIHINSVAGHPLSHTPATMYGASKYALTSLTESLRIELNAAKSKIKVTSISPGHVLTEFLDALSENSDGKVSKEDVKLFRQHNPALKPEDVADSVLYVLETPRHVQVHELIIKPIGEDL</sequence>
<dbReference type="Pfam" id="PF00106">
    <property type="entry name" value="adh_short"/>
    <property type="match status" value="1"/>
</dbReference>
<dbReference type="PANTHER" id="PTHR43115:SF4">
    <property type="entry name" value="DEHYDROGENASE_REDUCTASE SDR FAMILY MEMBER 11"/>
    <property type="match status" value="1"/>
</dbReference>
<dbReference type="InterPro" id="IPR036291">
    <property type="entry name" value="NAD(P)-bd_dom_sf"/>
</dbReference>
<name>A0AAN7VFT9_9COLE</name>
<reference evidence="4 5" key="1">
    <citation type="journal article" date="2024" name="Insects">
        <title>An Improved Chromosome-Level Genome Assembly of the Firefly Pyrocoelia pectoralis.</title>
        <authorList>
            <person name="Fu X."/>
            <person name="Meyer-Rochow V.B."/>
            <person name="Ballantyne L."/>
            <person name="Zhu X."/>
        </authorList>
    </citation>
    <scope>NUCLEOTIDE SEQUENCE [LARGE SCALE GENOMIC DNA]</scope>
    <source>
        <strain evidence="4">XCY_ONT2</strain>
    </source>
</reference>
<comment type="caution">
    <text evidence="4">The sequence shown here is derived from an EMBL/GenBank/DDBJ whole genome shotgun (WGS) entry which is preliminary data.</text>
</comment>
<comment type="similarity">
    <text evidence="1 3">Belongs to the short-chain dehydrogenases/reductases (SDR) family.</text>
</comment>
<dbReference type="AlphaFoldDB" id="A0AAN7VFT9"/>
<evidence type="ECO:0000256" key="3">
    <source>
        <dbReference type="RuleBase" id="RU000363"/>
    </source>
</evidence>
<dbReference type="PRINTS" id="PR00081">
    <property type="entry name" value="GDHRDH"/>
</dbReference>
<dbReference type="InterPro" id="IPR002347">
    <property type="entry name" value="SDR_fam"/>
</dbReference>
<dbReference type="SUPFAM" id="SSF51735">
    <property type="entry name" value="NAD(P)-binding Rossmann-fold domains"/>
    <property type="match status" value="1"/>
</dbReference>
<evidence type="ECO:0000313" key="4">
    <source>
        <dbReference type="EMBL" id="KAK5647082.1"/>
    </source>
</evidence>
<dbReference type="GO" id="GO:0016616">
    <property type="term" value="F:oxidoreductase activity, acting on the CH-OH group of donors, NAD or NADP as acceptor"/>
    <property type="evidence" value="ECO:0007669"/>
    <property type="project" value="UniProtKB-ARBA"/>
</dbReference>
<dbReference type="PROSITE" id="PS00061">
    <property type="entry name" value="ADH_SHORT"/>
    <property type="match status" value="1"/>
</dbReference>
<dbReference type="Gene3D" id="3.40.50.720">
    <property type="entry name" value="NAD(P)-binding Rossmann-like Domain"/>
    <property type="match status" value="1"/>
</dbReference>
<evidence type="ECO:0000256" key="1">
    <source>
        <dbReference type="ARBA" id="ARBA00006484"/>
    </source>
</evidence>
<dbReference type="PANTHER" id="PTHR43115">
    <property type="entry name" value="DEHYDROGENASE/REDUCTASE SDR FAMILY MEMBER 11"/>
    <property type="match status" value="1"/>
</dbReference>
<keyword evidence="2" id="KW-0560">Oxidoreductase</keyword>
<organism evidence="4 5">
    <name type="scientific">Pyrocoelia pectoralis</name>
    <dbReference type="NCBI Taxonomy" id="417401"/>
    <lineage>
        <taxon>Eukaryota</taxon>
        <taxon>Metazoa</taxon>
        <taxon>Ecdysozoa</taxon>
        <taxon>Arthropoda</taxon>
        <taxon>Hexapoda</taxon>
        <taxon>Insecta</taxon>
        <taxon>Pterygota</taxon>
        <taxon>Neoptera</taxon>
        <taxon>Endopterygota</taxon>
        <taxon>Coleoptera</taxon>
        <taxon>Polyphaga</taxon>
        <taxon>Elateriformia</taxon>
        <taxon>Elateroidea</taxon>
        <taxon>Lampyridae</taxon>
        <taxon>Lampyrinae</taxon>
        <taxon>Pyrocoelia</taxon>
    </lineage>
</organism>
<keyword evidence="5" id="KW-1185">Reference proteome</keyword>
<evidence type="ECO:0000313" key="5">
    <source>
        <dbReference type="Proteomes" id="UP001329430"/>
    </source>
</evidence>
<dbReference type="Proteomes" id="UP001329430">
    <property type="component" value="Chromosome 3"/>
</dbReference>
<dbReference type="InterPro" id="IPR020904">
    <property type="entry name" value="Sc_DH/Rdtase_CS"/>
</dbReference>